<comment type="caution">
    <text evidence="1">The sequence shown here is derived from an EMBL/GenBank/DDBJ whole genome shotgun (WGS) entry which is preliminary data.</text>
</comment>
<protein>
    <submittedName>
        <fullName evidence="1">Uncharacterized protein</fullName>
    </submittedName>
</protein>
<accession>A0A0F8ZXR1</accession>
<evidence type="ECO:0000313" key="1">
    <source>
        <dbReference type="EMBL" id="KKK98732.1"/>
    </source>
</evidence>
<sequence length="106" mass="12099">MKKHTPGPWEIKIHNKGSYFTEVEIWHQNYGRLAIMQDNTSIWNSEKKEDVAREALDQTIANANLMVAAPELLEALLMLMDVYESKGQLLSFNVDIARQAIKKATP</sequence>
<name>A0A0F8ZXR1_9ZZZZ</name>
<proteinExistence type="predicted"/>
<organism evidence="1">
    <name type="scientific">marine sediment metagenome</name>
    <dbReference type="NCBI Taxonomy" id="412755"/>
    <lineage>
        <taxon>unclassified sequences</taxon>
        <taxon>metagenomes</taxon>
        <taxon>ecological metagenomes</taxon>
    </lineage>
</organism>
<dbReference type="EMBL" id="LAZR01045496">
    <property type="protein sequence ID" value="KKK98732.1"/>
    <property type="molecule type" value="Genomic_DNA"/>
</dbReference>
<reference evidence="1" key="1">
    <citation type="journal article" date="2015" name="Nature">
        <title>Complex archaea that bridge the gap between prokaryotes and eukaryotes.</title>
        <authorList>
            <person name="Spang A."/>
            <person name="Saw J.H."/>
            <person name="Jorgensen S.L."/>
            <person name="Zaremba-Niedzwiedzka K."/>
            <person name="Martijn J."/>
            <person name="Lind A.E."/>
            <person name="van Eijk R."/>
            <person name="Schleper C."/>
            <person name="Guy L."/>
            <person name="Ettema T.J."/>
        </authorList>
    </citation>
    <scope>NUCLEOTIDE SEQUENCE</scope>
</reference>
<gene>
    <name evidence="1" type="ORF">LCGC14_2639830</name>
</gene>
<dbReference type="AlphaFoldDB" id="A0A0F8ZXR1"/>